<proteinExistence type="predicted"/>
<evidence type="ECO:0000313" key="2">
    <source>
        <dbReference type="Proteomes" id="UP001175227"/>
    </source>
</evidence>
<sequence length="144" mass="16037">MTVYPSSVHAIVPKLRGSEDIANQLYLCPTFEAPKWKLATKAVLALIKCSPLSQTEYKGAILLTLGSPEPLSRYSYFRRFSTHDSRRLWGICAGHNGGPRPRIYELYITSNDNIARHLLRMNDAAGQAEPSVLGMLGILYWNGA</sequence>
<dbReference type="EMBL" id="JAUEPR010000132">
    <property type="protein sequence ID" value="KAK0462127.1"/>
    <property type="molecule type" value="Genomic_DNA"/>
</dbReference>
<reference evidence="1" key="1">
    <citation type="submission" date="2023-06" db="EMBL/GenBank/DDBJ databases">
        <authorList>
            <consortium name="Lawrence Berkeley National Laboratory"/>
            <person name="Ahrendt S."/>
            <person name="Sahu N."/>
            <person name="Indic B."/>
            <person name="Wong-Bajracharya J."/>
            <person name="Merenyi Z."/>
            <person name="Ke H.-M."/>
            <person name="Monk M."/>
            <person name="Kocsube S."/>
            <person name="Drula E."/>
            <person name="Lipzen A."/>
            <person name="Balint B."/>
            <person name="Henrissat B."/>
            <person name="Andreopoulos B."/>
            <person name="Martin F.M."/>
            <person name="Harder C.B."/>
            <person name="Rigling D."/>
            <person name="Ford K.L."/>
            <person name="Foster G.D."/>
            <person name="Pangilinan J."/>
            <person name="Papanicolaou A."/>
            <person name="Barry K."/>
            <person name="LaButti K."/>
            <person name="Viragh M."/>
            <person name="Koriabine M."/>
            <person name="Yan M."/>
            <person name="Riley R."/>
            <person name="Champramary S."/>
            <person name="Plett K.L."/>
            <person name="Tsai I.J."/>
            <person name="Slot J."/>
            <person name="Sipos G."/>
            <person name="Plett J."/>
            <person name="Nagy L.G."/>
            <person name="Grigoriev I.V."/>
        </authorList>
    </citation>
    <scope>NUCLEOTIDE SEQUENCE</scope>
    <source>
        <strain evidence="1">ICMP 16352</strain>
    </source>
</reference>
<name>A0AA39NAN3_9AGAR</name>
<dbReference type="Proteomes" id="UP001175227">
    <property type="component" value="Unassembled WGS sequence"/>
</dbReference>
<protein>
    <submittedName>
        <fullName evidence="1">Uncharacterized protein</fullName>
    </submittedName>
</protein>
<gene>
    <name evidence="1" type="ORF">IW261DRAFT_1428198</name>
</gene>
<keyword evidence="2" id="KW-1185">Reference proteome</keyword>
<comment type="caution">
    <text evidence="1">The sequence shown here is derived from an EMBL/GenBank/DDBJ whole genome shotgun (WGS) entry which is preliminary data.</text>
</comment>
<dbReference type="AlphaFoldDB" id="A0AA39NAN3"/>
<organism evidence="1 2">
    <name type="scientific">Armillaria novae-zelandiae</name>
    <dbReference type="NCBI Taxonomy" id="153914"/>
    <lineage>
        <taxon>Eukaryota</taxon>
        <taxon>Fungi</taxon>
        <taxon>Dikarya</taxon>
        <taxon>Basidiomycota</taxon>
        <taxon>Agaricomycotina</taxon>
        <taxon>Agaricomycetes</taxon>
        <taxon>Agaricomycetidae</taxon>
        <taxon>Agaricales</taxon>
        <taxon>Marasmiineae</taxon>
        <taxon>Physalacriaceae</taxon>
        <taxon>Armillaria</taxon>
    </lineage>
</organism>
<evidence type="ECO:0000313" key="1">
    <source>
        <dbReference type="EMBL" id="KAK0462127.1"/>
    </source>
</evidence>
<accession>A0AA39NAN3</accession>